<proteinExistence type="predicted"/>
<sequence>MKLKKSLLR</sequence>
<reference evidence="1" key="1">
    <citation type="submission" date="2014-11" db="EMBL/GenBank/DDBJ databases">
        <authorList>
            <person name="Amaro Gonzalez C."/>
        </authorList>
    </citation>
    <scope>NUCLEOTIDE SEQUENCE</scope>
</reference>
<dbReference type="EMBL" id="GBXM01075700">
    <property type="protein sequence ID" value="JAH32877.1"/>
    <property type="molecule type" value="Transcribed_RNA"/>
</dbReference>
<reference evidence="1" key="2">
    <citation type="journal article" date="2015" name="Fish Shellfish Immunol.">
        <title>Early steps in the European eel (Anguilla anguilla)-Vibrio vulnificus interaction in the gills: Role of the RtxA13 toxin.</title>
        <authorList>
            <person name="Callol A."/>
            <person name="Pajuelo D."/>
            <person name="Ebbesson L."/>
            <person name="Teles M."/>
            <person name="MacKenzie S."/>
            <person name="Amaro C."/>
        </authorList>
    </citation>
    <scope>NUCLEOTIDE SEQUENCE</scope>
</reference>
<organism evidence="1">
    <name type="scientific">Anguilla anguilla</name>
    <name type="common">European freshwater eel</name>
    <name type="synonym">Muraena anguilla</name>
    <dbReference type="NCBI Taxonomy" id="7936"/>
    <lineage>
        <taxon>Eukaryota</taxon>
        <taxon>Metazoa</taxon>
        <taxon>Chordata</taxon>
        <taxon>Craniata</taxon>
        <taxon>Vertebrata</taxon>
        <taxon>Euteleostomi</taxon>
        <taxon>Actinopterygii</taxon>
        <taxon>Neopterygii</taxon>
        <taxon>Teleostei</taxon>
        <taxon>Anguilliformes</taxon>
        <taxon>Anguillidae</taxon>
        <taxon>Anguilla</taxon>
    </lineage>
</organism>
<name>A0A0E9RVP4_ANGAN</name>
<evidence type="ECO:0000313" key="1">
    <source>
        <dbReference type="EMBL" id="JAH32877.1"/>
    </source>
</evidence>
<accession>A0A0E9RVP4</accession>
<protein>
    <submittedName>
        <fullName evidence="1">Uncharacterized protein</fullName>
    </submittedName>
</protein>